<proteinExistence type="inferred from homology"/>
<dbReference type="InterPro" id="IPR006343">
    <property type="entry name" value="DnaB/C_C"/>
</dbReference>
<comment type="caution">
    <text evidence="3">The sequence shown here is derived from an EMBL/GenBank/DDBJ whole genome shotgun (WGS) entry which is preliminary data.</text>
</comment>
<dbReference type="InterPro" id="IPR034829">
    <property type="entry name" value="DnaD-like_sf"/>
</dbReference>
<evidence type="ECO:0000313" key="4">
    <source>
        <dbReference type="Proteomes" id="UP001597218"/>
    </source>
</evidence>
<reference evidence="4" key="1">
    <citation type="journal article" date="2019" name="Int. J. Syst. Evol. Microbiol.">
        <title>The Global Catalogue of Microorganisms (GCM) 10K type strain sequencing project: providing services to taxonomists for standard genome sequencing and annotation.</title>
        <authorList>
            <consortium name="The Broad Institute Genomics Platform"/>
            <consortium name="The Broad Institute Genome Sequencing Center for Infectious Disease"/>
            <person name="Wu L."/>
            <person name="Ma J."/>
        </authorList>
    </citation>
    <scope>NUCLEOTIDE SEQUENCE [LARGE SCALE GENOMIC DNA]</scope>
    <source>
        <strain evidence="4">CGMCC 4.7177</strain>
    </source>
</reference>
<dbReference type="Proteomes" id="UP001597218">
    <property type="component" value="Unassembled WGS sequence"/>
</dbReference>
<evidence type="ECO:0000313" key="3">
    <source>
        <dbReference type="EMBL" id="MFD1928841.1"/>
    </source>
</evidence>
<sequence length="160" mass="18166">MTNDDETKDPRKEALLLYLESTPPAQMLRDLSGGKKPLSTDVQLAERLVSTHGMSIGVVNVLLQYVSIQNDGKITKNYVERIASHWKNKKITTAKEAMEVSLEQHSKYVKWKKGGQQPIKELENIKVVEARQTAIETAVYDSSMSDEQLGKFVRNMFVRK</sequence>
<organism evidence="3 4">
    <name type="scientific">Sporosarcina siberiensis</name>
    <dbReference type="NCBI Taxonomy" id="1365606"/>
    <lineage>
        <taxon>Bacteria</taxon>
        <taxon>Bacillati</taxon>
        <taxon>Bacillota</taxon>
        <taxon>Bacilli</taxon>
        <taxon>Bacillales</taxon>
        <taxon>Caryophanaceae</taxon>
        <taxon>Sporosarcina</taxon>
    </lineage>
</organism>
<keyword evidence="4" id="KW-1185">Reference proteome</keyword>
<protein>
    <submittedName>
        <fullName evidence="3">DnaD domain protein</fullName>
    </submittedName>
</protein>
<feature type="domain" description="DnaB/C C-terminal" evidence="2">
    <location>
        <begin position="39"/>
        <end position="99"/>
    </location>
</feature>
<comment type="similarity">
    <text evidence="1">Belongs to the DnaB/DnaD family.</text>
</comment>
<accession>A0ABW4SJK8</accession>
<dbReference type="SUPFAM" id="SSF158499">
    <property type="entry name" value="DnaD domain-like"/>
    <property type="match status" value="1"/>
</dbReference>
<name>A0ABW4SJK8_9BACL</name>
<dbReference type="RefSeq" id="WP_381538483.1">
    <property type="nucleotide sequence ID" value="NZ_JBHUGI010000032.1"/>
</dbReference>
<gene>
    <name evidence="3" type="ORF">ACFSFY_12440</name>
</gene>
<evidence type="ECO:0000259" key="2">
    <source>
        <dbReference type="Pfam" id="PF07261"/>
    </source>
</evidence>
<dbReference type="Gene3D" id="1.10.10.630">
    <property type="entry name" value="DnaD domain-like"/>
    <property type="match status" value="1"/>
</dbReference>
<dbReference type="Pfam" id="PF07261">
    <property type="entry name" value="DnaB_2"/>
    <property type="match status" value="1"/>
</dbReference>
<dbReference type="EMBL" id="JBHUGI010000032">
    <property type="protein sequence ID" value="MFD1928841.1"/>
    <property type="molecule type" value="Genomic_DNA"/>
</dbReference>
<evidence type="ECO:0000256" key="1">
    <source>
        <dbReference type="ARBA" id="ARBA00093462"/>
    </source>
</evidence>